<feature type="non-terminal residue" evidence="1">
    <location>
        <position position="100"/>
    </location>
</feature>
<dbReference type="Proteomes" id="UP000823775">
    <property type="component" value="Unassembled WGS sequence"/>
</dbReference>
<evidence type="ECO:0000313" key="2">
    <source>
        <dbReference type="Proteomes" id="UP000823775"/>
    </source>
</evidence>
<protein>
    <recommendedName>
        <fullName evidence="3">Reverse transcriptase domain-containing protein</fullName>
    </recommendedName>
</protein>
<accession>A0ABS8SRB5</accession>
<evidence type="ECO:0008006" key="3">
    <source>
        <dbReference type="Google" id="ProtNLM"/>
    </source>
</evidence>
<sequence>MTKAQQAKVVRLEEQAQLADADQLAYNDAIVEHEGMFNGFSGEDPNQHLINFTAICNAYRMPRVSQKTINWGSLTRGMGKIKKKLKQCPNYKLQEEVLLE</sequence>
<reference evidence="1 2" key="1">
    <citation type="journal article" date="2021" name="BMC Genomics">
        <title>Datura genome reveals duplications of psychoactive alkaloid biosynthetic genes and high mutation rate following tissue culture.</title>
        <authorList>
            <person name="Rajewski A."/>
            <person name="Carter-House D."/>
            <person name="Stajich J."/>
            <person name="Litt A."/>
        </authorList>
    </citation>
    <scope>NUCLEOTIDE SEQUENCE [LARGE SCALE GENOMIC DNA]</scope>
    <source>
        <strain evidence="1">AR-01</strain>
    </source>
</reference>
<name>A0ABS8SRB5_DATST</name>
<gene>
    <name evidence="1" type="ORF">HAX54_044976</name>
</gene>
<evidence type="ECO:0000313" key="1">
    <source>
        <dbReference type="EMBL" id="MCD7460997.1"/>
    </source>
</evidence>
<comment type="caution">
    <text evidence="1">The sequence shown here is derived from an EMBL/GenBank/DDBJ whole genome shotgun (WGS) entry which is preliminary data.</text>
</comment>
<keyword evidence="2" id="KW-1185">Reference proteome</keyword>
<dbReference type="EMBL" id="JACEIK010000693">
    <property type="protein sequence ID" value="MCD7460997.1"/>
    <property type="molecule type" value="Genomic_DNA"/>
</dbReference>
<proteinExistence type="predicted"/>
<organism evidence="1 2">
    <name type="scientific">Datura stramonium</name>
    <name type="common">Jimsonweed</name>
    <name type="synonym">Common thornapple</name>
    <dbReference type="NCBI Taxonomy" id="4076"/>
    <lineage>
        <taxon>Eukaryota</taxon>
        <taxon>Viridiplantae</taxon>
        <taxon>Streptophyta</taxon>
        <taxon>Embryophyta</taxon>
        <taxon>Tracheophyta</taxon>
        <taxon>Spermatophyta</taxon>
        <taxon>Magnoliopsida</taxon>
        <taxon>eudicotyledons</taxon>
        <taxon>Gunneridae</taxon>
        <taxon>Pentapetalae</taxon>
        <taxon>asterids</taxon>
        <taxon>lamiids</taxon>
        <taxon>Solanales</taxon>
        <taxon>Solanaceae</taxon>
        <taxon>Solanoideae</taxon>
        <taxon>Datureae</taxon>
        <taxon>Datura</taxon>
    </lineage>
</organism>